<evidence type="ECO:0000313" key="7">
    <source>
        <dbReference type="EMBL" id="PWA45218.1"/>
    </source>
</evidence>
<dbReference type="AlphaFoldDB" id="A0A2U1L881"/>
<accession>A0A2U1L881</accession>
<dbReference type="InterPro" id="IPR007919">
    <property type="entry name" value="UPF0220"/>
</dbReference>
<keyword evidence="3 6" id="KW-0812">Transmembrane</keyword>
<name>A0A2U1L881_ARTAN</name>
<dbReference type="OrthoDB" id="268928at2759"/>
<proteinExistence type="inferred from homology"/>
<dbReference type="EMBL" id="PKPP01010881">
    <property type="protein sequence ID" value="PWA45218.1"/>
    <property type="molecule type" value="Genomic_DNA"/>
</dbReference>
<keyword evidence="8" id="KW-1185">Reference proteome</keyword>
<dbReference type="Proteomes" id="UP000245207">
    <property type="component" value="Unassembled WGS sequence"/>
</dbReference>
<evidence type="ECO:0000313" key="8">
    <source>
        <dbReference type="Proteomes" id="UP000245207"/>
    </source>
</evidence>
<gene>
    <name evidence="7" type="ORF">CTI12_AA520180</name>
</gene>
<evidence type="ECO:0000256" key="4">
    <source>
        <dbReference type="ARBA" id="ARBA00022989"/>
    </source>
</evidence>
<evidence type="ECO:0000256" key="2">
    <source>
        <dbReference type="ARBA" id="ARBA00005335"/>
    </source>
</evidence>
<dbReference type="GO" id="GO:0016020">
    <property type="term" value="C:membrane"/>
    <property type="evidence" value="ECO:0007669"/>
    <property type="project" value="UniProtKB-SubCell"/>
</dbReference>
<protein>
    <submittedName>
        <fullName evidence="7">Transmembrane protein 50</fullName>
    </submittedName>
</protein>
<evidence type="ECO:0000256" key="1">
    <source>
        <dbReference type="ARBA" id="ARBA00004141"/>
    </source>
</evidence>
<dbReference type="STRING" id="35608.A0A2U1L881"/>
<evidence type="ECO:0000256" key="3">
    <source>
        <dbReference type="ARBA" id="ARBA00022692"/>
    </source>
</evidence>
<evidence type="ECO:0000256" key="5">
    <source>
        <dbReference type="ARBA" id="ARBA00023136"/>
    </source>
</evidence>
<reference evidence="7 8" key="1">
    <citation type="journal article" date="2018" name="Mol. Plant">
        <title>The genome of Artemisia annua provides insight into the evolution of Asteraceae family and artemisinin biosynthesis.</title>
        <authorList>
            <person name="Shen Q."/>
            <person name="Zhang L."/>
            <person name="Liao Z."/>
            <person name="Wang S."/>
            <person name="Yan T."/>
            <person name="Shi P."/>
            <person name="Liu M."/>
            <person name="Fu X."/>
            <person name="Pan Q."/>
            <person name="Wang Y."/>
            <person name="Lv Z."/>
            <person name="Lu X."/>
            <person name="Zhang F."/>
            <person name="Jiang W."/>
            <person name="Ma Y."/>
            <person name="Chen M."/>
            <person name="Hao X."/>
            <person name="Li L."/>
            <person name="Tang Y."/>
            <person name="Lv G."/>
            <person name="Zhou Y."/>
            <person name="Sun X."/>
            <person name="Brodelius P.E."/>
            <person name="Rose J.K.C."/>
            <person name="Tang K."/>
        </authorList>
    </citation>
    <scope>NUCLEOTIDE SEQUENCE [LARGE SCALE GENOMIC DNA]</scope>
    <source>
        <strain evidence="8">cv. Huhao1</strain>
        <tissue evidence="7">Leaf</tissue>
    </source>
</reference>
<organism evidence="7 8">
    <name type="scientific">Artemisia annua</name>
    <name type="common">Sweet wormwood</name>
    <dbReference type="NCBI Taxonomy" id="35608"/>
    <lineage>
        <taxon>Eukaryota</taxon>
        <taxon>Viridiplantae</taxon>
        <taxon>Streptophyta</taxon>
        <taxon>Embryophyta</taxon>
        <taxon>Tracheophyta</taxon>
        <taxon>Spermatophyta</taxon>
        <taxon>Magnoliopsida</taxon>
        <taxon>eudicotyledons</taxon>
        <taxon>Gunneridae</taxon>
        <taxon>Pentapetalae</taxon>
        <taxon>asterids</taxon>
        <taxon>campanulids</taxon>
        <taxon>Asterales</taxon>
        <taxon>Asteraceae</taxon>
        <taxon>Asteroideae</taxon>
        <taxon>Anthemideae</taxon>
        <taxon>Artemisiinae</taxon>
        <taxon>Artemisia</taxon>
    </lineage>
</organism>
<keyword evidence="5 6" id="KW-0472">Membrane</keyword>
<comment type="caution">
    <text evidence="7">The sequence shown here is derived from an EMBL/GenBank/DDBJ whole genome shotgun (WGS) entry which is preliminary data.</text>
</comment>
<dbReference type="PANTHER" id="PTHR13180">
    <property type="entry name" value="SMALL MEMBRANE PROTEIN-RELATED"/>
    <property type="match status" value="1"/>
</dbReference>
<feature type="transmembrane region" description="Helical" evidence="6">
    <location>
        <begin position="35"/>
        <end position="54"/>
    </location>
</feature>
<comment type="similarity">
    <text evidence="2">Belongs to the UPF0220 family.</text>
</comment>
<sequence length="62" mass="6845">MLVFWGCGGVAVGTFGSGWRFWVDTVVCGSVKVSFLYYLPGIFASLAVVMFNSVRIESNRLF</sequence>
<comment type="subcellular location">
    <subcellularLocation>
        <location evidence="1">Membrane</location>
        <topology evidence="1">Multi-pass membrane protein</topology>
    </subcellularLocation>
</comment>
<evidence type="ECO:0000256" key="6">
    <source>
        <dbReference type="SAM" id="Phobius"/>
    </source>
</evidence>
<keyword evidence="4 6" id="KW-1133">Transmembrane helix</keyword>